<protein>
    <submittedName>
        <fullName evidence="8">Aminotransferase class I/II-fold pyridoxal phosphate-dependent enzyme</fullName>
    </submittedName>
</protein>
<keyword evidence="5 8" id="KW-0808">Transferase</keyword>
<evidence type="ECO:0000256" key="5">
    <source>
        <dbReference type="ARBA" id="ARBA00022679"/>
    </source>
</evidence>
<dbReference type="GO" id="GO:0008483">
    <property type="term" value="F:transaminase activity"/>
    <property type="evidence" value="ECO:0007669"/>
    <property type="project" value="UniProtKB-KW"/>
</dbReference>
<dbReference type="InterPro" id="IPR015421">
    <property type="entry name" value="PyrdxlP-dep_Trfase_major"/>
</dbReference>
<comment type="subunit">
    <text evidence="3">Homodimer.</text>
</comment>
<evidence type="ECO:0000313" key="8">
    <source>
        <dbReference type="EMBL" id="NDL59168.1"/>
    </source>
</evidence>
<keyword evidence="4 8" id="KW-0032">Aminotransferase</keyword>
<evidence type="ECO:0000313" key="9">
    <source>
        <dbReference type="Proteomes" id="UP000460435"/>
    </source>
</evidence>
<gene>
    <name evidence="8" type="ORF">F7O44_19040</name>
</gene>
<dbReference type="Gene3D" id="3.40.640.10">
    <property type="entry name" value="Type I PLP-dependent aspartate aminotransferase-like (Major domain)"/>
    <property type="match status" value="1"/>
</dbReference>
<dbReference type="Gene3D" id="3.90.1150.10">
    <property type="entry name" value="Aspartate Aminotransferase, domain 1"/>
    <property type="match status" value="1"/>
</dbReference>
<evidence type="ECO:0000256" key="4">
    <source>
        <dbReference type="ARBA" id="ARBA00022576"/>
    </source>
</evidence>
<proteinExistence type="inferred from homology"/>
<evidence type="ECO:0000256" key="1">
    <source>
        <dbReference type="ARBA" id="ARBA00001933"/>
    </source>
</evidence>
<dbReference type="PANTHER" id="PTHR42790">
    <property type="entry name" value="AMINOTRANSFERASE"/>
    <property type="match status" value="1"/>
</dbReference>
<reference evidence="8 9" key="1">
    <citation type="submission" date="2019-11" db="EMBL/GenBank/DDBJ databases">
        <authorList>
            <person name="Li X.-J."/>
            <person name="Feng X.-M."/>
        </authorList>
    </citation>
    <scope>NUCLEOTIDE SEQUENCE [LARGE SCALE GENOMIC DNA]</scope>
    <source>
        <strain evidence="8 9">XMNu-373</strain>
    </source>
</reference>
<keyword evidence="6" id="KW-0663">Pyridoxal phosphate</keyword>
<dbReference type="InterPro" id="IPR015422">
    <property type="entry name" value="PyrdxlP-dep_Trfase_small"/>
</dbReference>
<dbReference type="InterPro" id="IPR004839">
    <property type="entry name" value="Aminotransferase_I/II_large"/>
</dbReference>
<comment type="similarity">
    <text evidence="2">Belongs to the class-I pyridoxal-phosphate-dependent aminotransferase family.</text>
</comment>
<evidence type="ECO:0000259" key="7">
    <source>
        <dbReference type="Pfam" id="PF00155"/>
    </source>
</evidence>
<dbReference type="AlphaFoldDB" id="A0A7K3M9T2"/>
<dbReference type="InterPro" id="IPR015424">
    <property type="entry name" value="PyrdxlP-dep_Trfase"/>
</dbReference>
<dbReference type="CDD" id="cd00609">
    <property type="entry name" value="AAT_like"/>
    <property type="match status" value="1"/>
</dbReference>
<dbReference type="InterPro" id="IPR050859">
    <property type="entry name" value="Class-I_PLP-dep_aminotransf"/>
</dbReference>
<evidence type="ECO:0000256" key="6">
    <source>
        <dbReference type="ARBA" id="ARBA00022898"/>
    </source>
</evidence>
<dbReference type="RefSeq" id="WP_162451888.1">
    <property type="nucleotide sequence ID" value="NZ_WLZY01000007.1"/>
</dbReference>
<keyword evidence="9" id="KW-1185">Reference proteome</keyword>
<feature type="domain" description="Aminotransferase class I/classII large" evidence="7">
    <location>
        <begin position="46"/>
        <end position="383"/>
    </location>
</feature>
<dbReference type="PANTHER" id="PTHR42790:SF19">
    <property type="entry name" value="KYNURENINE_ALPHA-AMINOADIPATE AMINOTRANSFERASE, MITOCHONDRIAL"/>
    <property type="match status" value="1"/>
</dbReference>
<dbReference type="FunFam" id="3.40.640.10:FF:000053">
    <property type="entry name" value="Aminotransferase, class I"/>
    <property type="match status" value="1"/>
</dbReference>
<name>A0A7K3M9T2_9ACTN</name>
<evidence type="ECO:0000256" key="2">
    <source>
        <dbReference type="ARBA" id="ARBA00007441"/>
    </source>
</evidence>
<dbReference type="EMBL" id="WLZY01000007">
    <property type="protein sequence ID" value="NDL59168.1"/>
    <property type="molecule type" value="Genomic_DNA"/>
</dbReference>
<accession>A0A7K3M9T2</accession>
<evidence type="ECO:0000256" key="3">
    <source>
        <dbReference type="ARBA" id="ARBA00011738"/>
    </source>
</evidence>
<dbReference type="GO" id="GO:1901605">
    <property type="term" value="P:alpha-amino acid metabolic process"/>
    <property type="evidence" value="ECO:0007669"/>
    <property type="project" value="TreeGrafter"/>
</dbReference>
<comment type="caution">
    <text evidence="8">The sequence shown here is derived from an EMBL/GenBank/DDBJ whole genome shotgun (WGS) entry which is preliminary data.</text>
</comment>
<comment type="cofactor">
    <cofactor evidence="1">
        <name>pyridoxal 5'-phosphate</name>
        <dbReference type="ChEBI" id="CHEBI:597326"/>
    </cofactor>
</comment>
<organism evidence="8 9">
    <name type="scientific">Phytoactinopolyspora mesophila</name>
    <dbReference type="NCBI Taxonomy" id="2650750"/>
    <lineage>
        <taxon>Bacteria</taxon>
        <taxon>Bacillati</taxon>
        <taxon>Actinomycetota</taxon>
        <taxon>Actinomycetes</taxon>
        <taxon>Jiangellales</taxon>
        <taxon>Jiangellaceae</taxon>
        <taxon>Phytoactinopolyspora</taxon>
    </lineage>
</organism>
<dbReference type="Proteomes" id="UP000460435">
    <property type="component" value="Unassembled WGS sequence"/>
</dbReference>
<dbReference type="SUPFAM" id="SSF53383">
    <property type="entry name" value="PLP-dependent transferases"/>
    <property type="match status" value="1"/>
</dbReference>
<sequence>MIAWSQHAASRTSRLRPSAIREILKLTQRGEVISFAGGLPAPDLFPVAAIREASERILSKRGAVSLQYSTTEGDPELRAWVASRYAGVRPEGVQIVSGSQQGLDLVGKCYLDPGDVVAVAAPTYPGALRAFEAYEVRFRAVEIDEDGMVPESLAEALESGVKLIYVIPDFDNPTGATLSLPRRHAIVDLARAHGVPILEDSPYSDLRFEGDPLPYLVDLAPDVVIHAGTFSKTMVPGFRLAWLAATPEALAPVTRAKQAADLHTSTFTQMLALEVARGGSLDGQIAKVCEHYGSRRDIMLAALDRELAGVSGFRWTRPHGGMFIWVSGPDEFDTTSTAHAAIEAGVAYVPGEAFYADRRRTDGLRLSYSVASPEQIEVGIARLAAIFRAA</sequence>
<dbReference type="GO" id="GO:0030170">
    <property type="term" value="F:pyridoxal phosphate binding"/>
    <property type="evidence" value="ECO:0007669"/>
    <property type="project" value="InterPro"/>
</dbReference>
<dbReference type="Pfam" id="PF00155">
    <property type="entry name" value="Aminotran_1_2"/>
    <property type="match status" value="1"/>
</dbReference>